<comment type="caution">
    <text evidence="1">The sequence shown here is derived from an EMBL/GenBank/DDBJ whole genome shotgun (WGS) entry which is preliminary data.</text>
</comment>
<gene>
    <name evidence="1" type="ORF">EM808_27550</name>
</gene>
<reference evidence="1 2" key="1">
    <citation type="submission" date="2019-01" db="EMBL/GenBank/DDBJ databases">
        <title>Bacillus sp. M5HDSG1-1, whole genome shotgun sequence.</title>
        <authorList>
            <person name="Tuo L."/>
        </authorList>
    </citation>
    <scope>NUCLEOTIDE SEQUENCE [LARGE SCALE GENOMIC DNA]</scope>
    <source>
        <strain evidence="1 2">M5HDSG1-1</strain>
    </source>
</reference>
<sequence>MDSVIAIKVTVHPAAMNIRNVGSDNGKKDAIVIGGKNEYIFVSGDCSLGWAGGLINSLNEIVSFLCFESIKITPPKSMKYGFLNAF</sequence>
<evidence type="ECO:0000313" key="2">
    <source>
        <dbReference type="Proteomes" id="UP000288024"/>
    </source>
</evidence>
<protein>
    <submittedName>
        <fullName evidence="1">Uncharacterized protein</fullName>
    </submittedName>
</protein>
<organism evidence="1 2">
    <name type="scientific">Niallia taxi</name>
    <dbReference type="NCBI Taxonomy" id="2499688"/>
    <lineage>
        <taxon>Bacteria</taxon>
        <taxon>Bacillati</taxon>
        <taxon>Bacillota</taxon>
        <taxon>Bacilli</taxon>
        <taxon>Bacillales</taxon>
        <taxon>Bacillaceae</taxon>
        <taxon>Niallia</taxon>
    </lineage>
</organism>
<accession>A0A437K2V8</accession>
<keyword evidence="2" id="KW-1185">Reference proteome</keyword>
<evidence type="ECO:0000313" key="1">
    <source>
        <dbReference type="EMBL" id="RVT56446.1"/>
    </source>
</evidence>
<dbReference type="AlphaFoldDB" id="A0A437K2V8"/>
<name>A0A437K2V8_9BACI</name>
<dbReference type="Proteomes" id="UP000288024">
    <property type="component" value="Unassembled WGS sequence"/>
</dbReference>
<dbReference type="EMBL" id="RZTZ01000029">
    <property type="protein sequence ID" value="RVT56446.1"/>
    <property type="molecule type" value="Genomic_DNA"/>
</dbReference>
<proteinExistence type="predicted"/>
<dbReference type="RefSeq" id="WP_127742899.1">
    <property type="nucleotide sequence ID" value="NZ_RZTZ01000029.1"/>
</dbReference>